<comment type="caution">
    <text evidence="1">The sequence shown here is derived from an EMBL/GenBank/DDBJ whole genome shotgun (WGS) entry which is preliminary data.</text>
</comment>
<proteinExistence type="predicted"/>
<gene>
    <name evidence="1" type="ORF">K3G42_016282</name>
</gene>
<protein>
    <submittedName>
        <fullName evidence="1">Uncharacterized protein</fullName>
    </submittedName>
</protein>
<dbReference type="Proteomes" id="UP000827872">
    <property type="component" value="Linkage Group LG09"/>
</dbReference>
<sequence>MSLPFYQRHHQHFDRTYRHKELESTLSQYQKEEKSKAAIYTHGSSAYNQATALAYHHGSASSEQQSTLSSHDLDEAYTHGSSAHSKRAAAYSLGSESISKKAEAYRLGSELVNRKAQAYRLGYETYQGVDKVQSITPPLPLLLVF</sequence>
<accession>A0ACB8FCU4</accession>
<evidence type="ECO:0000313" key="2">
    <source>
        <dbReference type="Proteomes" id="UP000827872"/>
    </source>
</evidence>
<organism evidence="1 2">
    <name type="scientific">Sphaerodactylus townsendi</name>
    <dbReference type="NCBI Taxonomy" id="933632"/>
    <lineage>
        <taxon>Eukaryota</taxon>
        <taxon>Metazoa</taxon>
        <taxon>Chordata</taxon>
        <taxon>Craniata</taxon>
        <taxon>Vertebrata</taxon>
        <taxon>Euteleostomi</taxon>
        <taxon>Lepidosauria</taxon>
        <taxon>Squamata</taxon>
        <taxon>Bifurcata</taxon>
        <taxon>Gekkota</taxon>
        <taxon>Sphaerodactylidae</taxon>
        <taxon>Sphaerodactylus</taxon>
    </lineage>
</organism>
<evidence type="ECO:0000313" key="1">
    <source>
        <dbReference type="EMBL" id="KAH8003280.1"/>
    </source>
</evidence>
<dbReference type="EMBL" id="CM037622">
    <property type="protein sequence ID" value="KAH8003280.1"/>
    <property type="molecule type" value="Genomic_DNA"/>
</dbReference>
<reference evidence="1" key="1">
    <citation type="submission" date="2021-08" db="EMBL/GenBank/DDBJ databases">
        <title>The first chromosome-level gecko genome reveals the dynamic sex chromosomes of Neotropical dwarf geckos (Sphaerodactylidae: Sphaerodactylus).</title>
        <authorList>
            <person name="Pinto B.J."/>
            <person name="Keating S.E."/>
            <person name="Gamble T."/>
        </authorList>
    </citation>
    <scope>NUCLEOTIDE SEQUENCE</scope>
    <source>
        <strain evidence="1">TG3544</strain>
    </source>
</reference>
<name>A0ACB8FCU4_9SAUR</name>
<keyword evidence="2" id="KW-1185">Reference proteome</keyword>